<proteinExistence type="predicted"/>
<evidence type="ECO:0000313" key="2">
    <source>
        <dbReference type="EMBL" id="KAK9882405.1"/>
    </source>
</evidence>
<dbReference type="AlphaFoldDB" id="A0AAW1UMW0"/>
<dbReference type="CDD" id="cd00117">
    <property type="entry name" value="TFP"/>
    <property type="match status" value="1"/>
</dbReference>
<accession>A0AAW1UMW0</accession>
<keyword evidence="3" id="KW-1185">Reference proteome</keyword>
<gene>
    <name evidence="2" type="ORF">WA026_020927</name>
</gene>
<comment type="caution">
    <text evidence="2">The sequence shown here is derived from an EMBL/GenBank/DDBJ whole genome shotgun (WGS) entry which is preliminary data.</text>
</comment>
<feature type="chain" id="PRO_5043318172" evidence="1">
    <location>
        <begin position="21"/>
        <end position="109"/>
    </location>
</feature>
<keyword evidence="1" id="KW-0732">Signal</keyword>
<evidence type="ECO:0000256" key="1">
    <source>
        <dbReference type="SAM" id="SignalP"/>
    </source>
</evidence>
<name>A0AAW1UMW0_9CUCU</name>
<dbReference type="Proteomes" id="UP001431783">
    <property type="component" value="Unassembled WGS sequence"/>
</dbReference>
<dbReference type="InterPro" id="IPR045860">
    <property type="entry name" value="Snake_toxin-like_sf"/>
</dbReference>
<dbReference type="EMBL" id="JARQZJ010000075">
    <property type="protein sequence ID" value="KAK9882405.1"/>
    <property type="molecule type" value="Genomic_DNA"/>
</dbReference>
<sequence>MQKFVISLLVLACFVSYGITLKCHTCTNGGSCLYGTTQKYDLKECESGQDRCFRAVFRRGDRWAPRDYERGCADKDFCRVEGNKQNTEYDVAKCELCDYDGCNSGSLSF</sequence>
<dbReference type="Gene3D" id="2.10.60.10">
    <property type="entry name" value="CD59"/>
    <property type="match status" value="1"/>
</dbReference>
<organism evidence="2 3">
    <name type="scientific">Henosepilachna vigintioctopunctata</name>
    <dbReference type="NCBI Taxonomy" id="420089"/>
    <lineage>
        <taxon>Eukaryota</taxon>
        <taxon>Metazoa</taxon>
        <taxon>Ecdysozoa</taxon>
        <taxon>Arthropoda</taxon>
        <taxon>Hexapoda</taxon>
        <taxon>Insecta</taxon>
        <taxon>Pterygota</taxon>
        <taxon>Neoptera</taxon>
        <taxon>Endopterygota</taxon>
        <taxon>Coleoptera</taxon>
        <taxon>Polyphaga</taxon>
        <taxon>Cucujiformia</taxon>
        <taxon>Coccinelloidea</taxon>
        <taxon>Coccinellidae</taxon>
        <taxon>Epilachninae</taxon>
        <taxon>Epilachnini</taxon>
        <taxon>Henosepilachna</taxon>
    </lineage>
</organism>
<feature type="signal peptide" evidence="1">
    <location>
        <begin position="1"/>
        <end position="20"/>
    </location>
</feature>
<reference evidence="2 3" key="1">
    <citation type="submission" date="2023-03" db="EMBL/GenBank/DDBJ databases">
        <title>Genome insight into feeding habits of ladybird beetles.</title>
        <authorList>
            <person name="Li H.-S."/>
            <person name="Huang Y.-H."/>
            <person name="Pang H."/>
        </authorList>
    </citation>
    <scope>NUCLEOTIDE SEQUENCE [LARGE SCALE GENOMIC DNA]</scope>
    <source>
        <strain evidence="2">SYSU_2023b</strain>
        <tissue evidence="2">Whole body</tissue>
    </source>
</reference>
<protein>
    <submittedName>
        <fullName evidence="2">Uncharacterized protein</fullName>
    </submittedName>
</protein>
<evidence type="ECO:0000313" key="3">
    <source>
        <dbReference type="Proteomes" id="UP001431783"/>
    </source>
</evidence>
<dbReference type="SUPFAM" id="SSF57302">
    <property type="entry name" value="Snake toxin-like"/>
    <property type="match status" value="1"/>
</dbReference>